<evidence type="ECO:0000256" key="3">
    <source>
        <dbReference type="ARBA" id="ARBA00022679"/>
    </source>
</evidence>
<evidence type="ECO:0000313" key="8">
    <source>
        <dbReference type="Proteomes" id="UP001059773"/>
    </source>
</evidence>
<dbReference type="PROSITE" id="PS51095">
    <property type="entry name" value="PTS_EIIA_TYPE_3"/>
    <property type="match status" value="1"/>
</dbReference>
<dbReference type="Pfam" id="PF02255">
    <property type="entry name" value="PTS_IIA"/>
    <property type="match status" value="1"/>
</dbReference>
<dbReference type="EMBL" id="CP101914">
    <property type="protein sequence ID" value="UUI03695.1"/>
    <property type="molecule type" value="Genomic_DNA"/>
</dbReference>
<evidence type="ECO:0000256" key="4">
    <source>
        <dbReference type="ARBA" id="ARBA00022683"/>
    </source>
</evidence>
<name>A0ABY5JTN6_9BACI</name>
<gene>
    <name evidence="7" type="ORF">NP439_03070</name>
</gene>
<dbReference type="CDD" id="cd00215">
    <property type="entry name" value="PTS_IIA_lac"/>
    <property type="match status" value="1"/>
</dbReference>
<reference evidence="7" key="1">
    <citation type="submission" date="2022-07" db="EMBL/GenBank/DDBJ databases">
        <title>FELIX.</title>
        <authorList>
            <person name="Wan K.H."/>
            <person name="Park S."/>
            <person name="Lawrence Q."/>
            <person name="Eichenberger J.P."/>
            <person name="Booth B.W."/>
            <person name="Piaggio A.J."/>
            <person name="Chandler J.C."/>
            <person name="Franklin A.B."/>
            <person name="Celniker S.E."/>
        </authorList>
    </citation>
    <scope>NUCLEOTIDE SEQUENCE</scope>
    <source>
        <strain evidence="7">QA-1986 374</strain>
    </source>
</reference>
<evidence type="ECO:0000256" key="2">
    <source>
        <dbReference type="ARBA" id="ARBA00022597"/>
    </source>
</evidence>
<dbReference type="SUPFAM" id="SSF46973">
    <property type="entry name" value="Enzyme IIa from lactose specific PTS, IIa-lac"/>
    <property type="match status" value="1"/>
</dbReference>
<keyword evidence="3" id="KW-0808">Transferase</keyword>
<sequence length="106" mass="12026">MDMEKEIFEIISNGGNAKAIAYEALELAHENDFQQAEEKLKEANQILNTAHNTQTKLIQAEINGEETPMTLLMVHAQDHLMAAISEITLIENMMKMLKKISELEKK</sequence>
<dbReference type="Gene3D" id="1.20.58.80">
    <property type="entry name" value="Phosphotransferase system, lactose/cellobiose-type IIA subunit"/>
    <property type="match status" value="1"/>
</dbReference>
<keyword evidence="2" id="KW-0762">Sugar transport</keyword>
<evidence type="ECO:0000256" key="1">
    <source>
        <dbReference type="ARBA" id="ARBA00022448"/>
    </source>
</evidence>
<dbReference type="PANTHER" id="PTHR34382:SF7">
    <property type="entry name" value="PTS SYSTEM N,N'-DIACETYLCHITOBIOSE-SPECIFIC EIIA COMPONENT"/>
    <property type="match status" value="1"/>
</dbReference>
<dbReference type="PIRSF" id="PIRSF000699">
    <property type="entry name" value="PTS_IILac_III"/>
    <property type="match status" value="1"/>
</dbReference>
<feature type="modified residue" description="Phosphohistidine; by HPr" evidence="5">
    <location>
        <position position="75"/>
    </location>
</feature>
<evidence type="ECO:0000313" key="7">
    <source>
        <dbReference type="EMBL" id="UUI03695.1"/>
    </source>
</evidence>
<keyword evidence="4" id="KW-0598">Phosphotransferase system</keyword>
<dbReference type="PANTHER" id="PTHR34382">
    <property type="entry name" value="PTS SYSTEM N,N'-DIACETYLCHITOBIOSE-SPECIFIC EIIA COMPONENT"/>
    <property type="match status" value="1"/>
</dbReference>
<protein>
    <submittedName>
        <fullName evidence="7">PTS lactose/cellobiose transporter subunit IIA</fullName>
    </submittedName>
</protein>
<dbReference type="InterPro" id="IPR003188">
    <property type="entry name" value="PTS_IIA_lac/cel"/>
</dbReference>
<evidence type="ECO:0000256" key="5">
    <source>
        <dbReference type="PROSITE-ProRule" id="PRU00418"/>
    </source>
</evidence>
<organism evidence="7 8">
    <name type="scientific">Oceanobacillus jeddahense</name>
    <dbReference type="NCBI Taxonomy" id="1462527"/>
    <lineage>
        <taxon>Bacteria</taxon>
        <taxon>Bacillati</taxon>
        <taxon>Bacillota</taxon>
        <taxon>Bacilli</taxon>
        <taxon>Bacillales</taxon>
        <taxon>Bacillaceae</taxon>
        <taxon>Oceanobacillus</taxon>
    </lineage>
</organism>
<accession>A0ABY5JTN6</accession>
<dbReference type="RefSeq" id="WP_198136792.1">
    <property type="nucleotide sequence ID" value="NZ_CABKTI010000002.1"/>
</dbReference>
<feature type="coiled-coil region" evidence="6">
    <location>
        <begin position="26"/>
        <end position="53"/>
    </location>
</feature>
<keyword evidence="6" id="KW-0175">Coiled coil</keyword>
<dbReference type="Proteomes" id="UP001059773">
    <property type="component" value="Chromosome"/>
</dbReference>
<dbReference type="InterPro" id="IPR036542">
    <property type="entry name" value="PTS_IIA_lac/cel_sf"/>
</dbReference>
<proteinExistence type="predicted"/>
<evidence type="ECO:0000256" key="6">
    <source>
        <dbReference type="SAM" id="Coils"/>
    </source>
</evidence>
<keyword evidence="8" id="KW-1185">Reference proteome</keyword>
<keyword evidence="1" id="KW-0813">Transport</keyword>